<dbReference type="InterPro" id="IPR036291">
    <property type="entry name" value="NAD(P)-bd_dom_sf"/>
</dbReference>
<dbReference type="InterPro" id="IPR000683">
    <property type="entry name" value="Gfo/Idh/MocA-like_OxRdtase_N"/>
</dbReference>
<keyword evidence="4" id="KW-1185">Reference proteome</keyword>
<dbReference type="Proteomes" id="UP001575105">
    <property type="component" value="Unassembled WGS sequence"/>
</dbReference>
<evidence type="ECO:0000256" key="1">
    <source>
        <dbReference type="ARBA" id="ARBA00023002"/>
    </source>
</evidence>
<name>A0ABV4U591_9BACT</name>
<dbReference type="Pfam" id="PF01408">
    <property type="entry name" value="GFO_IDH_MocA"/>
    <property type="match status" value="1"/>
</dbReference>
<proteinExistence type="predicted"/>
<sequence>MKVLYNHEYPRRVRLAAIGCGGHAIRNVFSTHPYAPIDLVAVCDLDRERAEHTGCMFGAKAAYTDYHEMLEREKPEAVTVVTNYDEDGRPRYPQIAIDCMQAGAHVWIEKPPAASSAEVLDMMRVSEATGKFVAVGFKKMFFPANVKAREIITRPAFGSISTITARYPEALPPLEDRQDLHKMWRFLDHIVHPWSVLQYLAGPAESIFVQRSPTGGTVTAIQFASGAVGSLHLDRGQGSSSFLERTEIVGPGGNVVIHNNTKLTFYSDGPKPAGGYGRSGDYYGGDERAALHWEPEFSLGQLYNKGIFLLGYAPEIRYFCQCVLDDTPPEVGTLDNALEMLRIYEAYCQPDGQHIRIDTEPGKVS</sequence>
<protein>
    <submittedName>
        <fullName evidence="3">Gfo/Idh/MocA family protein</fullName>
    </submittedName>
</protein>
<dbReference type="PANTHER" id="PTHR43818">
    <property type="entry name" value="BCDNA.GH03377"/>
    <property type="match status" value="1"/>
</dbReference>
<evidence type="ECO:0000259" key="2">
    <source>
        <dbReference type="Pfam" id="PF01408"/>
    </source>
</evidence>
<gene>
    <name evidence="3" type="ORF">ACERK3_06325</name>
</gene>
<dbReference type="SUPFAM" id="SSF51735">
    <property type="entry name" value="NAD(P)-binding Rossmann-fold domains"/>
    <property type="match status" value="1"/>
</dbReference>
<evidence type="ECO:0000313" key="3">
    <source>
        <dbReference type="EMBL" id="MFA9477911.1"/>
    </source>
</evidence>
<accession>A0ABV4U591</accession>
<feature type="domain" description="Gfo/Idh/MocA-like oxidoreductase N-terminal" evidence="2">
    <location>
        <begin position="14"/>
        <end position="137"/>
    </location>
</feature>
<dbReference type="SUPFAM" id="SSF55347">
    <property type="entry name" value="Glyceraldehyde-3-phosphate dehydrogenase-like, C-terminal domain"/>
    <property type="match status" value="1"/>
</dbReference>
<dbReference type="PANTHER" id="PTHR43818:SF11">
    <property type="entry name" value="BCDNA.GH03377"/>
    <property type="match status" value="1"/>
</dbReference>
<dbReference type="RefSeq" id="WP_425344835.1">
    <property type="nucleotide sequence ID" value="NZ_JBGUBD010000003.1"/>
</dbReference>
<dbReference type="EMBL" id="JBGUBD010000003">
    <property type="protein sequence ID" value="MFA9477911.1"/>
    <property type="molecule type" value="Genomic_DNA"/>
</dbReference>
<keyword evidence="1" id="KW-0560">Oxidoreductase</keyword>
<organism evidence="3 4">
    <name type="scientific">Natronomicrosphaera hydrolytica</name>
    <dbReference type="NCBI Taxonomy" id="3242702"/>
    <lineage>
        <taxon>Bacteria</taxon>
        <taxon>Pseudomonadati</taxon>
        <taxon>Planctomycetota</taxon>
        <taxon>Phycisphaerae</taxon>
        <taxon>Phycisphaerales</taxon>
        <taxon>Phycisphaeraceae</taxon>
        <taxon>Natronomicrosphaera</taxon>
    </lineage>
</organism>
<dbReference type="InterPro" id="IPR050463">
    <property type="entry name" value="Gfo/Idh/MocA_oxidrdct_glycsds"/>
</dbReference>
<comment type="caution">
    <text evidence="3">The sequence shown here is derived from an EMBL/GenBank/DDBJ whole genome shotgun (WGS) entry which is preliminary data.</text>
</comment>
<dbReference type="Gene3D" id="3.40.50.720">
    <property type="entry name" value="NAD(P)-binding Rossmann-like Domain"/>
    <property type="match status" value="1"/>
</dbReference>
<evidence type="ECO:0000313" key="4">
    <source>
        <dbReference type="Proteomes" id="UP001575105"/>
    </source>
</evidence>
<reference evidence="3 4" key="1">
    <citation type="submission" date="2024-08" db="EMBL/GenBank/DDBJ databases">
        <title>Whole-genome sequencing of halo(alkali)philic microorganisms from hypersaline lakes.</title>
        <authorList>
            <person name="Sorokin D.Y."/>
            <person name="Merkel A.Y."/>
            <person name="Messina E."/>
            <person name="Yakimov M."/>
        </authorList>
    </citation>
    <scope>NUCLEOTIDE SEQUENCE [LARGE SCALE GENOMIC DNA]</scope>
    <source>
        <strain evidence="3 4">AB-hyl4</strain>
    </source>
</reference>
<dbReference type="Gene3D" id="3.30.360.10">
    <property type="entry name" value="Dihydrodipicolinate Reductase, domain 2"/>
    <property type="match status" value="1"/>
</dbReference>